<evidence type="ECO:0000313" key="4">
    <source>
        <dbReference type="EMBL" id="WRO07044.1"/>
    </source>
</evidence>
<accession>A0A0V8M2E2</accession>
<protein>
    <submittedName>
        <fullName evidence="4">Winged helix-turn-helix domain-containing protein</fullName>
    </submittedName>
</protein>
<dbReference type="GeneID" id="3229323"/>
<reference evidence="2 6" key="2">
    <citation type="journal article" date="2017" name="Sci. Rep.">
        <title>Isolation and genomic characterization of a Dehalococcoides strain suggests genomic rearrangement during culture.</title>
        <authorList>
            <person name="Yohda M."/>
            <person name="Ikegami K."/>
            <person name="Aita Y."/>
            <person name="Kitajima M."/>
            <person name="Takechi A."/>
            <person name="Iwamoto M."/>
            <person name="Fukuda T."/>
            <person name="Tamura N."/>
            <person name="Shibasaki J."/>
            <person name="Koike S."/>
            <person name="Komatsu D."/>
            <person name="Miyagi S."/>
            <person name="Nishimura M."/>
            <person name="Uchino Y."/>
            <person name="Shiroma A."/>
            <person name="Shimoji M."/>
            <person name="Tamotsu H."/>
            <person name="Ashimine N."/>
            <person name="Shinzato M."/>
            <person name="Ohki S."/>
            <person name="Nakano K."/>
            <person name="Teruya K."/>
            <person name="Satou K."/>
            <person name="Hirano T."/>
            <person name="Yagi O."/>
        </authorList>
    </citation>
    <scope>NUCLEOTIDE SEQUENCE [LARGE SCALE GENOMIC DNA]</scope>
    <source>
        <strain evidence="2 6">UCH-ATV1</strain>
    </source>
</reference>
<dbReference type="Pfam" id="PF14947">
    <property type="entry name" value="HTH_45"/>
    <property type="match status" value="1"/>
</dbReference>
<dbReference type="InterPro" id="IPR036388">
    <property type="entry name" value="WH-like_DNA-bd_sf"/>
</dbReference>
<dbReference type="Proteomes" id="UP000053577">
    <property type="component" value="Unassembled WGS sequence"/>
</dbReference>
<dbReference type="EMBL" id="CP141531">
    <property type="protein sequence ID" value="WRO07044.1"/>
    <property type="molecule type" value="Genomic_DNA"/>
</dbReference>
<evidence type="ECO:0000313" key="2">
    <source>
        <dbReference type="EMBL" id="BAZ97775.1"/>
    </source>
</evidence>
<dbReference type="EMBL" id="AP017649">
    <property type="protein sequence ID" value="BAZ97775.1"/>
    <property type="molecule type" value="Genomic_DNA"/>
</dbReference>
<reference evidence="3 5" key="1">
    <citation type="journal article" date="2015" name="Sci. Rep.">
        <title>A comparative genomics and reductive dehalogenase gene transcription study of two chloroethene-respiring bacteria, Dehalococcoides mccartyi strains MB and 11a.</title>
        <authorList>
            <person name="Low A."/>
            <person name="Shen Z."/>
            <person name="Cheng D."/>
            <person name="Rogers M.J."/>
            <person name="Lee P.K."/>
            <person name="He J."/>
        </authorList>
    </citation>
    <scope>NUCLEOTIDE SEQUENCE [LARGE SCALE GENOMIC DNA]</scope>
    <source>
        <strain evidence="3 5">MB</strain>
    </source>
</reference>
<feature type="domain" description="ArnR1-like winged helix-turn-helix" evidence="1">
    <location>
        <begin position="6"/>
        <end position="81"/>
    </location>
</feature>
<evidence type="ECO:0000313" key="3">
    <source>
        <dbReference type="EMBL" id="KSV17979.1"/>
    </source>
</evidence>
<evidence type="ECO:0000313" key="5">
    <source>
        <dbReference type="Proteomes" id="UP000053577"/>
    </source>
</evidence>
<dbReference type="Proteomes" id="UP000218257">
    <property type="component" value="Chromosome"/>
</dbReference>
<gene>
    <name evidence="3" type="ORF">DA01_04875</name>
    <name evidence="2" type="ORF">DEHALATV1_1147</name>
    <name evidence="4" type="ORF">VLL09_06550</name>
</gene>
<dbReference type="EMBL" id="JGYD01000018">
    <property type="protein sequence ID" value="KSV17979.1"/>
    <property type="molecule type" value="Genomic_DNA"/>
</dbReference>
<dbReference type="AlphaFoldDB" id="A0A0V8M2E2"/>
<sequence length="93" mass="10871">MRLDRRRSSIEIIADMLRLGEAGKTEIMYSVNMSYFQLQKYLNFMLDRELIDRVQLGNPSVTYRVTAKGLELLRSIDNILDTLDLKDNEQDEA</sequence>
<dbReference type="InterPro" id="IPR036390">
    <property type="entry name" value="WH_DNA-bd_sf"/>
</dbReference>
<dbReference type="Gene3D" id="1.10.10.10">
    <property type="entry name" value="Winged helix-like DNA-binding domain superfamily/Winged helix DNA-binding domain"/>
    <property type="match status" value="1"/>
</dbReference>
<dbReference type="PATRIC" id="fig|61435.5.peg.959"/>
<proteinExistence type="predicted"/>
<reference evidence="4" key="3">
    <citation type="submission" date="2023-12" db="EMBL/GenBank/DDBJ databases">
        <title>Isolation of organohalide respiring bacteria Dehalococcoides mccartyi strain GPTCE1 in groundwater collected near a chemical plant in Suzhou, China.</title>
        <authorList>
            <person name="Liu G."/>
        </authorList>
    </citation>
    <scope>NUCLEOTIDE SEQUENCE</scope>
    <source>
        <strain evidence="4">GPTCE1</strain>
    </source>
</reference>
<dbReference type="Proteomes" id="UP001327986">
    <property type="component" value="Chromosome"/>
</dbReference>
<dbReference type="OrthoDB" id="162573at2"/>
<dbReference type="OMA" id="EESSPMG"/>
<evidence type="ECO:0000259" key="1">
    <source>
        <dbReference type="Pfam" id="PF14947"/>
    </source>
</evidence>
<dbReference type="eggNOG" id="COG3432">
    <property type="taxonomic scope" value="Bacteria"/>
</dbReference>
<evidence type="ECO:0000313" key="6">
    <source>
        <dbReference type="Proteomes" id="UP000218257"/>
    </source>
</evidence>
<dbReference type="InterPro" id="IPR038723">
    <property type="entry name" value="ArnR1-like_HTH"/>
</dbReference>
<dbReference type="RefSeq" id="WP_010937064.1">
    <property type="nucleotide sequence ID" value="NZ_AP017649.1"/>
</dbReference>
<organism evidence="3 5">
    <name type="scientific">Dehalococcoides mccartyi</name>
    <dbReference type="NCBI Taxonomy" id="61435"/>
    <lineage>
        <taxon>Bacteria</taxon>
        <taxon>Bacillati</taxon>
        <taxon>Chloroflexota</taxon>
        <taxon>Dehalococcoidia</taxon>
        <taxon>Dehalococcoidales</taxon>
        <taxon>Dehalococcoidaceae</taxon>
        <taxon>Dehalococcoides</taxon>
    </lineage>
</organism>
<name>A0A0V8M2E2_9CHLR</name>
<dbReference type="SUPFAM" id="SSF46785">
    <property type="entry name" value="Winged helix' DNA-binding domain"/>
    <property type="match status" value="1"/>
</dbReference>